<dbReference type="Gene3D" id="3.30.1150.10">
    <property type="match status" value="1"/>
</dbReference>
<name>A0ABT6X7L4_9BURK</name>
<dbReference type="EMBL" id="JASGBH010000006">
    <property type="protein sequence ID" value="MDI9234117.1"/>
    <property type="molecule type" value="Genomic_DNA"/>
</dbReference>
<dbReference type="SUPFAM" id="SSF74653">
    <property type="entry name" value="TolA/TonB C-terminal domain"/>
    <property type="match status" value="1"/>
</dbReference>
<proteinExistence type="predicted"/>
<reference evidence="6" key="1">
    <citation type="submission" date="2023-05" db="EMBL/GenBank/DDBJ databases">
        <title>Limnohabitans sp. strain HM2-2 Genome sequencing and assembly.</title>
        <authorList>
            <person name="Jung Y."/>
        </authorList>
    </citation>
    <scope>NUCLEOTIDE SEQUENCE</scope>
    <source>
        <strain evidence="6">HM2-2</strain>
    </source>
</reference>
<keyword evidence="3" id="KW-1133">Transmembrane helix</keyword>
<sequence>MSRDKNFTALLLTLALHAAVWLLASGYPFQHVSPPQAPKTAEKIVFLELIPPPRQPLPEPPSAPPAKLPTTPITVPPPDTALAAQAPDPAPAPSPDRPRASMAAPPPPTAEEWAFAAQYTNKNSKGYRYSWGQQLRSMMGTAVEGPDQGVVRFRIEIAPDGRLTQLQTLWTTSAKAEQLARQAIQNMPPLPPTPTGKPLVFDKTISFSPFANDGPPIYRDDCKPEPPVFRNPFAWDGTTPQVVAAPTPTAPLDPQALADCLRQLPKDSVEAESARDQRVMDRWGSSRTGKPDQ</sequence>
<accession>A0ABT6X7L4</accession>
<feature type="compositionally biased region" description="Basic and acidic residues" evidence="5">
    <location>
        <begin position="267"/>
        <end position="281"/>
    </location>
</feature>
<feature type="region of interest" description="Disordered" evidence="5">
    <location>
        <begin position="51"/>
        <end position="108"/>
    </location>
</feature>
<comment type="subcellular location">
    <subcellularLocation>
        <location evidence="1">Membrane</location>
        <topology evidence="1">Single-pass membrane protein</topology>
    </subcellularLocation>
</comment>
<evidence type="ECO:0000313" key="6">
    <source>
        <dbReference type="EMBL" id="MDI9234117.1"/>
    </source>
</evidence>
<evidence type="ECO:0000256" key="1">
    <source>
        <dbReference type="ARBA" id="ARBA00004167"/>
    </source>
</evidence>
<evidence type="ECO:0000256" key="4">
    <source>
        <dbReference type="ARBA" id="ARBA00023136"/>
    </source>
</evidence>
<evidence type="ECO:0000313" key="7">
    <source>
        <dbReference type="Proteomes" id="UP001431902"/>
    </source>
</evidence>
<comment type="caution">
    <text evidence="6">The sequence shown here is derived from an EMBL/GenBank/DDBJ whole genome shotgun (WGS) entry which is preliminary data.</text>
</comment>
<feature type="region of interest" description="Disordered" evidence="5">
    <location>
        <begin position="267"/>
        <end position="293"/>
    </location>
</feature>
<evidence type="ECO:0000256" key="3">
    <source>
        <dbReference type="ARBA" id="ARBA00022989"/>
    </source>
</evidence>
<dbReference type="Proteomes" id="UP001431902">
    <property type="component" value="Unassembled WGS sequence"/>
</dbReference>
<gene>
    <name evidence="6" type="ORF">QLQ16_09735</name>
</gene>
<keyword evidence="2" id="KW-0812">Transmembrane</keyword>
<dbReference type="InterPro" id="IPR006260">
    <property type="entry name" value="TonB/TolA_C"/>
</dbReference>
<dbReference type="RefSeq" id="WP_283224497.1">
    <property type="nucleotide sequence ID" value="NZ_JASGBH010000006.1"/>
</dbReference>
<feature type="compositionally biased region" description="Pro residues" evidence="5">
    <location>
        <begin position="51"/>
        <end position="67"/>
    </location>
</feature>
<dbReference type="NCBIfam" id="TIGR01352">
    <property type="entry name" value="tonB_Cterm"/>
    <property type="match status" value="1"/>
</dbReference>
<evidence type="ECO:0000256" key="2">
    <source>
        <dbReference type="ARBA" id="ARBA00022692"/>
    </source>
</evidence>
<protein>
    <submittedName>
        <fullName evidence="6">Energy transducer TonB</fullName>
    </submittedName>
</protein>
<keyword evidence="7" id="KW-1185">Reference proteome</keyword>
<organism evidence="6 7">
    <name type="scientific">Limnohabitans lacus</name>
    <dbReference type="NCBI Taxonomy" id="3045173"/>
    <lineage>
        <taxon>Bacteria</taxon>
        <taxon>Pseudomonadati</taxon>
        <taxon>Pseudomonadota</taxon>
        <taxon>Betaproteobacteria</taxon>
        <taxon>Burkholderiales</taxon>
        <taxon>Comamonadaceae</taxon>
        <taxon>Limnohabitans</taxon>
    </lineage>
</organism>
<evidence type="ECO:0000256" key="5">
    <source>
        <dbReference type="SAM" id="MobiDB-lite"/>
    </source>
</evidence>
<keyword evidence="4" id="KW-0472">Membrane</keyword>